<evidence type="ECO:0000313" key="1">
    <source>
        <dbReference type="EMBL" id="KAI0037593.1"/>
    </source>
</evidence>
<protein>
    <submittedName>
        <fullName evidence="1">Uncharacterized protein</fullName>
    </submittedName>
</protein>
<name>A0ACB8R0T9_9AGAM</name>
<sequence length="73" mass="7729">MSPDFPAHYVPPTPYVIPSDSLLEPLQLDATSWADDTFAEATVNNIPTITSVVEPAALPLSASRSATPMDATD</sequence>
<keyword evidence="2" id="KW-1185">Reference proteome</keyword>
<proteinExistence type="predicted"/>
<accession>A0ACB8R0T9</accession>
<gene>
    <name evidence="1" type="ORF">FA95DRAFT_1614059</name>
</gene>
<evidence type="ECO:0000313" key="2">
    <source>
        <dbReference type="Proteomes" id="UP000814033"/>
    </source>
</evidence>
<organism evidence="1 2">
    <name type="scientific">Auriscalpium vulgare</name>
    <dbReference type="NCBI Taxonomy" id="40419"/>
    <lineage>
        <taxon>Eukaryota</taxon>
        <taxon>Fungi</taxon>
        <taxon>Dikarya</taxon>
        <taxon>Basidiomycota</taxon>
        <taxon>Agaricomycotina</taxon>
        <taxon>Agaricomycetes</taxon>
        <taxon>Russulales</taxon>
        <taxon>Auriscalpiaceae</taxon>
        <taxon>Auriscalpium</taxon>
    </lineage>
</organism>
<reference evidence="1" key="1">
    <citation type="submission" date="2021-02" db="EMBL/GenBank/DDBJ databases">
        <authorList>
            <consortium name="DOE Joint Genome Institute"/>
            <person name="Ahrendt S."/>
            <person name="Looney B.P."/>
            <person name="Miyauchi S."/>
            <person name="Morin E."/>
            <person name="Drula E."/>
            <person name="Courty P.E."/>
            <person name="Chicoki N."/>
            <person name="Fauchery L."/>
            <person name="Kohler A."/>
            <person name="Kuo A."/>
            <person name="Labutti K."/>
            <person name="Pangilinan J."/>
            <person name="Lipzen A."/>
            <person name="Riley R."/>
            <person name="Andreopoulos W."/>
            <person name="He G."/>
            <person name="Johnson J."/>
            <person name="Barry K.W."/>
            <person name="Grigoriev I.V."/>
            <person name="Nagy L."/>
            <person name="Hibbett D."/>
            <person name="Henrissat B."/>
            <person name="Matheny P.B."/>
            <person name="Labbe J."/>
            <person name="Martin F."/>
        </authorList>
    </citation>
    <scope>NUCLEOTIDE SEQUENCE</scope>
    <source>
        <strain evidence="1">FP105234-sp</strain>
    </source>
</reference>
<reference evidence="1" key="2">
    <citation type="journal article" date="2022" name="New Phytol.">
        <title>Evolutionary transition to the ectomycorrhizal habit in the genomes of a hyperdiverse lineage of mushroom-forming fungi.</title>
        <authorList>
            <person name="Looney B."/>
            <person name="Miyauchi S."/>
            <person name="Morin E."/>
            <person name="Drula E."/>
            <person name="Courty P.E."/>
            <person name="Kohler A."/>
            <person name="Kuo A."/>
            <person name="LaButti K."/>
            <person name="Pangilinan J."/>
            <person name="Lipzen A."/>
            <person name="Riley R."/>
            <person name="Andreopoulos W."/>
            <person name="He G."/>
            <person name="Johnson J."/>
            <person name="Nolan M."/>
            <person name="Tritt A."/>
            <person name="Barry K.W."/>
            <person name="Grigoriev I.V."/>
            <person name="Nagy L.G."/>
            <person name="Hibbett D."/>
            <person name="Henrissat B."/>
            <person name="Matheny P.B."/>
            <person name="Labbe J."/>
            <person name="Martin F.M."/>
        </authorList>
    </citation>
    <scope>NUCLEOTIDE SEQUENCE</scope>
    <source>
        <strain evidence="1">FP105234-sp</strain>
    </source>
</reference>
<comment type="caution">
    <text evidence="1">The sequence shown here is derived from an EMBL/GenBank/DDBJ whole genome shotgun (WGS) entry which is preliminary data.</text>
</comment>
<dbReference type="EMBL" id="MU276838">
    <property type="protein sequence ID" value="KAI0037593.1"/>
    <property type="molecule type" value="Genomic_DNA"/>
</dbReference>
<dbReference type="Proteomes" id="UP000814033">
    <property type="component" value="Unassembled WGS sequence"/>
</dbReference>